<dbReference type="EMBL" id="JAFMOW010000058">
    <property type="protein sequence ID" value="MBU9855291.1"/>
    <property type="molecule type" value="Genomic_DNA"/>
</dbReference>
<proteinExistence type="predicted"/>
<gene>
    <name evidence="1" type="ORF">J1778_08345</name>
</gene>
<evidence type="ECO:0000313" key="2">
    <source>
        <dbReference type="Proteomes" id="UP000734343"/>
    </source>
</evidence>
<keyword evidence="2" id="KW-1185">Reference proteome</keyword>
<name>A0ABS6LTJ0_9GAMM</name>
<reference evidence="1 2" key="1">
    <citation type="submission" date="2021-03" db="EMBL/GenBank/DDBJ databases">
        <title>Five novel Rahnella species.</title>
        <authorList>
            <person name="Brady C."/>
            <person name="Asselin J."/>
            <person name="Beer S."/>
            <person name="Bruberg M.B."/>
            <person name="Crampton B."/>
            <person name="Venter S."/>
            <person name="Arnold D."/>
            <person name="Denman S."/>
        </authorList>
    </citation>
    <scope>NUCLEOTIDE SEQUENCE [LARGE SCALE GENOMIC DNA]</scope>
    <source>
        <strain evidence="1 2">H11b</strain>
    </source>
</reference>
<dbReference type="Proteomes" id="UP000734343">
    <property type="component" value="Unassembled WGS sequence"/>
</dbReference>
<organism evidence="1 2">
    <name type="scientific">Rahnella bonaserana</name>
    <dbReference type="NCBI Taxonomy" id="2816248"/>
    <lineage>
        <taxon>Bacteria</taxon>
        <taxon>Pseudomonadati</taxon>
        <taxon>Pseudomonadota</taxon>
        <taxon>Gammaproteobacteria</taxon>
        <taxon>Enterobacterales</taxon>
        <taxon>Yersiniaceae</taxon>
        <taxon>Rahnella</taxon>
    </lineage>
</organism>
<evidence type="ECO:0000313" key="1">
    <source>
        <dbReference type="EMBL" id="MBU9855291.1"/>
    </source>
</evidence>
<accession>A0ABS6LTJ0</accession>
<comment type="caution">
    <text evidence="1">The sequence shown here is derived from an EMBL/GenBank/DDBJ whole genome shotgun (WGS) entry which is preliminary data.</text>
</comment>
<sequence>MAGYLDKITQPWTRQHIQAAIMSDFRTVQKSIDQTEGGLLWSGIKELDDAIWVFTKSTAELLDEISIFSEKSKDIEFWHKTNEKNSEEYVREVKRKLYYCTSSLMTIVDISRAFNKKWPLEDFLDQRNKFFSTPGLHDFLQKMRNFSSHWRIAQANWIIKADFRNGTRIAKFVVSKEDLLEWGDWGSNGKKYIEETDGDIDIYEVITQYKKQIQQFYSWHKGALIDTYSSILQPFFEYKKIHNGLQNKLMWNMIFSHFNPDMNPYKYLTKYLSHNQIELILSYENRSEKQVDALIKMLDMEDFCDAQLRAKVMKAFRVSTTTN</sequence>
<dbReference type="RefSeq" id="WP_217172775.1">
    <property type="nucleotide sequence ID" value="NZ_JAFMOW010000058.1"/>
</dbReference>
<protein>
    <submittedName>
        <fullName evidence="1">Uncharacterized protein</fullName>
    </submittedName>
</protein>